<name>A0A7C5QI96_CALS0</name>
<dbReference type="EC" id="2.7.7.7" evidence="15"/>
<proteinExistence type="inferred from homology"/>
<dbReference type="PIRSF" id="PIRSF016275">
    <property type="entry name" value="PolC_DP2"/>
    <property type="match status" value="1"/>
</dbReference>
<feature type="domain" description="DNA polymerase II large subunit DP2 central" evidence="17">
    <location>
        <begin position="297"/>
        <end position="677"/>
    </location>
</feature>
<keyword evidence="8" id="KW-0269">Exonuclease</keyword>
<evidence type="ECO:0000256" key="10">
    <source>
        <dbReference type="ARBA" id="ARBA00023125"/>
    </source>
</evidence>
<dbReference type="InterPro" id="IPR016033">
    <property type="entry name" value="PolC_DP2_N"/>
</dbReference>
<keyword evidence="11" id="KW-0511">Multifunctional enzyme</keyword>
<sequence>MTSAQVLEGNLAQYRDELLHEVERVYRVASEFRRRTNSPLPYVETVFADRMEERVELLVGPKDVAEKIRMLRKKLSGIELAFKLCEELVYASIGKESEETVIKQAICTALAVLTPPCITAAPSEGISHVRIKENDDGSKYLAVYFAGPIRAAGGTELATVVVLADYVRRLFGLDRFKAREEEVKRFVEELRTYVRKVSRFQYNVPDKLIAYAYRMTPVEITGVATDNILTPSYRDLERVETNYLRGGALRVVNDGIVGRAKKVLKVVRSMGMSGWDWIEELASAQLTMGEAEEQEIEVIGGRPVVSLSNTFGGFRIRYGRAFATGMAAYGIHPMAMKVLKGYIVTGTQLKSDFPGKGGVVTPVDAIEPPVVKTSDGAVVKVVSEEVFKKIADNIEQILFLGDILVSVGDCVENNVDLRPAGYCEEWWRNDLAAKAVEHGLEKLSKTTGIAVERLKEFLQNPFHSYPSVDEAFNLCFKAGLPLHPHYLHFWSNITSDKLPLLLKWIAAPPQNMDGETLLPYNPEVKNILEAILVEHRVSGGSIILKSTDYHVLRTLLKPEAQHDIDTGLDTLEILRKISGVELRDKRGSSITAKMGRPEKAGPRKMTPAVHFLFPVGIAGGPTRDVLNAVSETGVVAVEVVVRRCEKCGASGWKEVCDNCGGFTSIIGVCKRCKTTYQSTVVNPCEKCGGEVSYAAVQRIDLRKELSEALQKIGEPSPPRVSGVKGLTSLTKTPENFLRGILRAKHGLNVYKDGTVRFDATNVPLTHFTPAMVGTSVERLRALGYTHDIQGNPLTSPHQVCELKLQDLVISRKAAAHLIKVSKYIDELLQQAGLQKLYRMEKAEDLIGQLVVGLSPHTYVGVVGRIIGFVDAEVTFAHPVFHAAKRRDCDGDEDSLMLLADVLMNFSRLYIPDRIGGKMDTPLLITRIVYPEEVDEQAHNVDVWGSVPAEFYRMAAEQRKVAEARAFIRTLGDDLQAGTEGVGVSFTHPQSTLTIPGIVSAYKSLETMMDKIYVQLELMDRLASVKDSTLVDSIVASHLLPDIIGNIKAYMVQSFRCKKCNRKFRRLPLTGKCPQCQVELSLTVHRGGVEKYVELAEQMAEKRLKNTYLIERTLAAVETVTDLFTTSKKKTETFKQTRIEAFITDEP</sequence>
<dbReference type="GO" id="GO:0003677">
    <property type="term" value="F:DNA binding"/>
    <property type="evidence" value="ECO:0007669"/>
    <property type="project" value="UniProtKB-KW"/>
</dbReference>
<evidence type="ECO:0000256" key="15">
    <source>
        <dbReference type="NCBIfam" id="TIGR00354"/>
    </source>
</evidence>
<keyword evidence="10" id="KW-0238">DNA-binding</keyword>
<dbReference type="EMBL" id="DRWN01000004">
    <property type="protein sequence ID" value="HHK67574.1"/>
    <property type="molecule type" value="Genomic_DNA"/>
</dbReference>
<evidence type="ECO:0000259" key="16">
    <source>
        <dbReference type="Pfam" id="PF03833"/>
    </source>
</evidence>
<keyword evidence="5" id="KW-0235">DNA replication</keyword>
<evidence type="ECO:0000256" key="11">
    <source>
        <dbReference type="ARBA" id="ARBA00023268"/>
    </source>
</evidence>
<evidence type="ECO:0000256" key="12">
    <source>
        <dbReference type="ARBA" id="ARBA00025068"/>
    </source>
</evidence>
<dbReference type="InterPro" id="IPR056172">
    <property type="entry name" value="PolC_DP2_cat_dom"/>
</dbReference>
<feature type="domain" description="DNA polymerase II large subunit DP2 catalytic" evidence="18">
    <location>
        <begin position="719"/>
        <end position="1010"/>
    </location>
</feature>
<dbReference type="NCBIfam" id="TIGR00354">
    <property type="entry name" value="polC"/>
    <property type="match status" value="1"/>
</dbReference>
<keyword evidence="6" id="KW-0540">Nuclease</keyword>
<evidence type="ECO:0000256" key="14">
    <source>
        <dbReference type="ARBA" id="ARBA00049244"/>
    </source>
</evidence>
<reference evidence="19" key="1">
    <citation type="journal article" date="2020" name="mSystems">
        <title>Genome- and Community-Level Interaction Insights into Carbon Utilization and Element Cycling Functions of Hydrothermarchaeota in Hydrothermal Sediment.</title>
        <authorList>
            <person name="Zhou Z."/>
            <person name="Liu Y."/>
            <person name="Xu W."/>
            <person name="Pan J."/>
            <person name="Luo Z.H."/>
            <person name="Li M."/>
        </authorList>
    </citation>
    <scope>NUCLEOTIDE SEQUENCE [LARGE SCALE GENOMIC DNA]</scope>
    <source>
        <strain evidence="19">SpSt-1056</strain>
    </source>
</reference>
<comment type="subunit">
    <text evidence="2">Heterodimer of a large subunit and a small subunit.</text>
</comment>
<evidence type="ECO:0000256" key="8">
    <source>
        <dbReference type="ARBA" id="ARBA00022839"/>
    </source>
</evidence>
<gene>
    <name evidence="19" type="primary">polC</name>
    <name evidence="19" type="ORF">ENM11_00245</name>
</gene>
<comment type="catalytic activity">
    <reaction evidence="14">
        <text>DNA(n) + a 2'-deoxyribonucleoside 5'-triphosphate = DNA(n+1) + diphosphate</text>
        <dbReference type="Rhea" id="RHEA:22508"/>
        <dbReference type="Rhea" id="RHEA-COMP:17339"/>
        <dbReference type="Rhea" id="RHEA-COMP:17340"/>
        <dbReference type="ChEBI" id="CHEBI:33019"/>
        <dbReference type="ChEBI" id="CHEBI:61560"/>
        <dbReference type="ChEBI" id="CHEBI:173112"/>
        <dbReference type="EC" id="2.7.7.7"/>
    </reaction>
</comment>
<dbReference type="PANTHER" id="PTHR42210:SF1">
    <property type="entry name" value="DNA POLYMERASE II LARGE SUBUNIT"/>
    <property type="match status" value="1"/>
</dbReference>
<keyword evidence="9" id="KW-0239">DNA-directed DNA polymerase</keyword>
<evidence type="ECO:0000256" key="5">
    <source>
        <dbReference type="ARBA" id="ARBA00022705"/>
    </source>
</evidence>
<keyword evidence="4 19" id="KW-0548">Nucleotidyltransferase</keyword>
<evidence type="ECO:0000259" key="17">
    <source>
        <dbReference type="Pfam" id="PF24844"/>
    </source>
</evidence>
<dbReference type="Pfam" id="PF24846">
    <property type="entry name" value="PolC_DP2_cat"/>
    <property type="match status" value="1"/>
</dbReference>
<comment type="caution">
    <text evidence="19">The sequence shown here is derived from an EMBL/GenBank/DDBJ whole genome shotgun (WGS) entry which is preliminary data.</text>
</comment>
<feature type="domain" description="DNA polymerase II large subunit DP2 N-terminal" evidence="16">
    <location>
        <begin position="13"/>
        <end position="283"/>
    </location>
</feature>
<dbReference type="PANTHER" id="PTHR42210">
    <property type="entry name" value="DNA POLYMERASE II LARGE SUBUNIT"/>
    <property type="match status" value="1"/>
</dbReference>
<comment type="similarity">
    <text evidence="1">Belongs to the archaeal DNA polymerase II family.</text>
</comment>
<evidence type="ECO:0000256" key="2">
    <source>
        <dbReference type="ARBA" id="ARBA00011315"/>
    </source>
</evidence>
<evidence type="ECO:0000259" key="18">
    <source>
        <dbReference type="Pfam" id="PF24846"/>
    </source>
</evidence>
<dbReference type="Pfam" id="PF24844">
    <property type="entry name" value="PolC_DP2_central"/>
    <property type="match status" value="1"/>
</dbReference>
<dbReference type="InterPro" id="IPR056171">
    <property type="entry name" value="PolC_DP2_central_dom"/>
</dbReference>
<dbReference type="Pfam" id="PF03833">
    <property type="entry name" value="PolC_DP2_N"/>
    <property type="match status" value="1"/>
</dbReference>
<evidence type="ECO:0000256" key="13">
    <source>
        <dbReference type="ARBA" id="ARBA00026137"/>
    </source>
</evidence>
<dbReference type="GO" id="GO:0004527">
    <property type="term" value="F:exonuclease activity"/>
    <property type="evidence" value="ECO:0007669"/>
    <property type="project" value="UniProtKB-UniRule"/>
</dbReference>
<dbReference type="GO" id="GO:0003887">
    <property type="term" value="F:DNA-directed DNA polymerase activity"/>
    <property type="evidence" value="ECO:0007669"/>
    <property type="project" value="UniProtKB-UniRule"/>
</dbReference>
<dbReference type="GO" id="GO:0006260">
    <property type="term" value="P:DNA replication"/>
    <property type="evidence" value="ECO:0007669"/>
    <property type="project" value="UniProtKB-UniRule"/>
</dbReference>
<evidence type="ECO:0000256" key="1">
    <source>
        <dbReference type="ARBA" id="ARBA00011053"/>
    </source>
</evidence>
<keyword evidence="7" id="KW-0378">Hydrolase</keyword>
<protein>
    <recommendedName>
        <fullName evidence="13 15">DNA polymerase II large subunit</fullName>
        <ecNumber evidence="15">2.7.7.7</ecNumber>
    </recommendedName>
</protein>
<evidence type="ECO:0000256" key="4">
    <source>
        <dbReference type="ARBA" id="ARBA00022695"/>
    </source>
</evidence>
<evidence type="ECO:0000256" key="9">
    <source>
        <dbReference type="ARBA" id="ARBA00022932"/>
    </source>
</evidence>
<dbReference type="AlphaFoldDB" id="A0A7C5QI96"/>
<accession>A0A7C5QI96</accession>
<dbReference type="InterPro" id="IPR004475">
    <property type="entry name" value="PolC_DP2"/>
</dbReference>
<organism evidence="19">
    <name type="scientific">Caldiarchaeum subterraneum</name>
    <dbReference type="NCBI Taxonomy" id="311458"/>
    <lineage>
        <taxon>Archaea</taxon>
        <taxon>Nitrososphaerota</taxon>
        <taxon>Candidatus Caldarchaeales</taxon>
        <taxon>Candidatus Caldarchaeaceae</taxon>
        <taxon>Candidatus Caldarchaeum</taxon>
    </lineage>
</organism>
<comment type="function">
    <text evidence="12">Possesses two activities: a DNA synthesis (polymerase) and an exonucleolytic activity that degrades single-stranded DNA in the 3'- to 5'-direction. Has a template-primer preference which is characteristic of a replicative DNA polymerase.</text>
</comment>
<evidence type="ECO:0000256" key="6">
    <source>
        <dbReference type="ARBA" id="ARBA00022722"/>
    </source>
</evidence>
<evidence type="ECO:0000313" key="19">
    <source>
        <dbReference type="EMBL" id="HHK67574.1"/>
    </source>
</evidence>
<keyword evidence="3 19" id="KW-0808">Transferase</keyword>
<evidence type="ECO:0000256" key="3">
    <source>
        <dbReference type="ARBA" id="ARBA00022679"/>
    </source>
</evidence>
<evidence type="ECO:0000256" key="7">
    <source>
        <dbReference type="ARBA" id="ARBA00022801"/>
    </source>
</evidence>